<protein>
    <recommendedName>
        <fullName evidence="2">Headcase N-terminal domain-containing protein</fullName>
    </recommendedName>
</protein>
<dbReference type="InterPro" id="IPR054537">
    <property type="entry name" value="HECA_N"/>
</dbReference>
<evidence type="ECO:0000256" key="1">
    <source>
        <dbReference type="SAM" id="MobiDB-lite"/>
    </source>
</evidence>
<feature type="domain" description="Headcase N-terminal" evidence="2">
    <location>
        <begin position="48"/>
        <end position="135"/>
    </location>
</feature>
<sequence length="517" mass="57516">MGKKDRRAEIPDKKARKTAAAAKEEAKEQKDVPKIKGCHVSIDVCGGCIRPKDPIPEANSQDGVKMSCSNHHCPFSITHSVHKECFQKLTDKVVSMLLRTGSSSWTDEQRVENAWRKKGLTFVGKFISCPCGHGTQTLEDSENRWSRVGEVVLDPQTYEKMREEKIKKALSKQDKPVPAQPKALNCSFGGREQAVLERRLQKMEWKKENEFARGDTPPISFPSPGLAKKQKISSSLPFPTPPPSSGPSPPTAKDEEGFTTIGKDGRARESTPSVADAGVIGDRKVAGRPQSILSPSPLQPSMAASRADRGRTVSSGSNTSWLTSSTLPQLKERKRGGKREAARQRNKENRSSTASKKPFPAFSLLSGSEDEEDYEEEELECPNLQSTVRNLREFADEYHIYSGIGLWSPTQVKELNQHLSLFKSDSAIFQCRVTGRKLKDPTLLPQLTPVTAWIFTTQSMAFKKDDIPPGTQLTLQEYYAIFHDHEMKHLDDPIIWCKDGTLAALECVDMTMLTMGM</sequence>
<feature type="compositionally biased region" description="Basic and acidic residues" evidence="1">
    <location>
        <begin position="338"/>
        <end position="350"/>
    </location>
</feature>
<feature type="compositionally biased region" description="Pro residues" evidence="1">
    <location>
        <begin position="238"/>
        <end position="250"/>
    </location>
</feature>
<proteinExistence type="predicted"/>
<dbReference type="InterPro" id="IPR026066">
    <property type="entry name" value="Headcase"/>
</dbReference>
<dbReference type="PANTHER" id="PTHR13425">
    <property type="entry name" value="HEADCASE PROTEIN"/>
    <property type="match status" value="1"/>
</dbReference>
<organism evidence="3 4">
    <name type="scientific">Pristionchus entomophagus</name>
    <dbReference type="NCBI Taxonomy" id="358040"/>
    <lineage>
        <taxon>Eukaryota</taxon>
        <taxon>Metazoa</taxon>
        <taxon>Ecdysozoa</taxon>
        <taxon>Nematoda</taxon>
        <taxon>Chromadorea</taxon>
        <taxon>Rhabditida</taxon>
        <taxon>Rhabditina</taxon>
        <taxon>Diplogasteromorpha</taxon>
        <taxon>Diplogasteroidea</taxon>
        <taxon>Neodiplogasteridae</taxon>
        <taxon>Pristionchus</taxon>
    </lineage>
</organism>
<feature type="compositionally biased region" description="Low complexity" evidence="1">
    <location>
        <begin position="289"/>
        <end position="301"/>
    </location>
</feature>
<evidence type="ECO:0000313" key="4">
    <source>
        <dbReference type="Proteomes" id="UP001432027"/>
    </source>
</evidence>
<evidence type="ECO:0000259" key="2">
    <source>
        <dbReference type="Pfam" id="PF15353"/>
    </source>
</evidence>
<dbReference type="Proteomes" id="UP001432027">
    <property type="component" value="Unassembled WGS sequence"/>
</dbReference>
<evidence type="ECO:0000313" key="3">
    <source>
        <dbReference type="EMBL" id="GMT05582.1"/>
    </source>
</evidence>
<feature type="compositionally biased region" description="Low complexity" evidence="1">
    <location>
        <begin position="314"/>
        <end position="326"/>
    </location>
</feature>
<dbReference type="PANTHER" id="PTHR13425:SF3">
    <property type="entry name" value="HEADCASE PROTEIN HOMOLOG"/>
    <property type="match status" value="1"/>
</dbReference>
<feature type="compositionally biased region" description="Basic and acidic residues" evidence="1">
    <location>
        <begin position="1"/>
        <end position="13"/>
    </location>
</feature>
<comment type="caution">
    <text evidence="3">The sequence shown here is derived from an EMBL/GenBank/DDBJ whole genome shotgun (WGS) entry which is preliminary data.</text>
</comment>
<gene>
    <name evidence="3" type="ORF">PENTCL1PPCAC_27756</name>
</gene>
<reference evidence="3" key="1">
    <citation type="submission" date="2023-10" db="EMBL/GenBank/DDBJ databases">
        <title>Genome assembly of Pristionchus species.</title>
        <authorList>
            <person name="Yoshida K."/>
            <person name="Sommer R.J."/>
        </authorList>
    </citation>
    <scope>NUCLEOTIDE SEQUENCE</scope>
    <source>
        <strain evidence="3">RS0144</strain>
    </source>
</reference>
<feature type="region of interest" description="Disordered" evidence="1">
    <location>
        <begin position="1"/>
        <end position="30"/>
    </location>
</feature>
<accession>A0AAV5UG72</accession>
<dbReference type="EMBL" id="BTSX01000006">
    <property type="protein sequence ID" value="GMT05582.1"/>
    <property type="molecule type" value="Genomic_DNA"/>
</dbReference>
<dbReference type="AlphaFoldDB" id="A0AAV5UG72"/>
<dbReference type="Pfam" id="PF15353">
    <property type="entry name" value="HECA_N"/>
    <property type="match status" value="1"/>
</dbReference>
<feature type="compositionally biased region" description="Acidic residues" evidence="1">
    <location>
        <begin position="368"/>
        <end position="380"/>
    </location>
</feature>
<name>A0AAV5UG72_9BILA</name>
<keyword evidence="4" id="KW-1185">Reference proteome</keyword>
<feature type="region of interest" description="Disordered" evidence="1">
    <location>
        <begin position="208"/>
        <end position="380"/>
    </location>
</feature>